<feature type="region of interest" description="Disordered" evidence="1">
    <location>
        <begin position="103"/>
        <end position="149"/>
    </location>
</feature>
<dbReference type="EMBL" id="KV428431">
    <property type="protein sequence ID" value="KZT31901.1"/>
    <property type="molecule type" value="Genomic_DNA"/>
</dbReference>
<dbReference type="InterPro" id="IPR037056">
    <property type="entry name" value="RNase_H1_N_sf"/>
</dbReference>
<keyword evidence="4" id="KW-1185">Reference proteome</keyword>
<dbReference type="InterPro" id="IPR011320">
    <property type="entry name" value="RNase_H1_N"/>
</dbReference>
<gene>
    <name evidence="3" type="ORF">SISSUDRAFT_1067365</name>
</gene>
<organism evidence="3 4">
    <name type="scientific">Sistotremastrum suecicum HHB10207 ss-3</name>
    <dbReference type="NCBI Taxonomy" id="1314776"/>
    <lineage>
        <taxon>Eukaryota</taxon>
        <taxon>Fungi</taxon>
        <taxon>Dikarya</taxon>
        <taxon>Basidiomycota</taxon>
        <taxon>Agaricomycotina</taxon>
        <taxon>Agaricomycetes</taxon>
        <taxon>Sistotremastrales</taxon>
        <taxon>Sistotremastraceae</taxon>
        <taxon>Sistotremastrum</taxon>
    </lineage>
</organism>
<accession>A0A165X7B2</accession>
<sequence length="236" mass="25740">MAAWSQPSGKAIIPPSVSGNQDGYATDSGSDLEKIEDRLDELTAMIRDIRSRRESSRANQVPSVAPTLLDHRASQPSRAGTAFEGSSTSEIRALTNSPRHLATHEFEHPPPYTEPATPWASTSTLRPISPSPARNRGGRTHPPTISPGILTHYYPGRRINDVKKPRSWYVVFRGREIGIFDDWGVVHAAINNYSNGSQYSVPDEAAAVERWNAHIAQTEADAVGNLAAGLGQNLRL</sequence>
<name>A0A165X7B2_9AGAM</name>
<feature type="domain" description="Ribonuclease H1 N-terminal" evidence="2">
    <location>
        <begin position="168"/>
        <end position="207"/>
    </location>
</feature>
<evidence type="ECO:0000313" key="3">
    <source>
        <dbReference type="EMBL" id="KZT31901.1"/>
    </source>
</evidence>
<dbReference type="Proteomes" id="UP000076798">
    <property type="component" value="Unassembled WGS sequence"/>
</dbReference>
<evidence type="ECO:0000259" key="2">
    <source>
        <dbReference type="Pfam" id="PF01693"/>
    </source>
</evidence>
<evidence type="ECO:0000313" key="4">
    <source>
        <dbReference type="Proteomes" id="UP000076798"/>
    </source>
</evidence>
<dbReference type="OrthoDB" id="3270804at2759"/>
<dbReference type="InterPro" id="IPR009027">
    <property type="entry name" value="Ribosomal_bL9/RNase_H1_N"/>
</dbReference>
<reference evidence="3 4" key="1">
    <citation type="journal article" date="2016" name="Mol. Biol. Evol.">
        <title>Comparative Genomics of Early-Diverging Mushroom-Forming Fungi Provides Insights into the Origins of Lignocellulose Decay Capabilities.</title>
        <authorList>
            <person name="Nagy L.G."/>
            <person name="Riley R."/>
            <person name="Tritt A."/>
            <person name="Adam C."/>
            <person name="Daum C."/>
            <person name="Floudas D."/>
            <person name="Sun H."/>
            <person name="Yadav J.S."/>
            <person name="Pangilinan J."/>
            <person name="Larsson K.H."/>
            <person name="Matsuura K."/>
            <person name="Barry K."/>
            <person name="Labutti K."/>
            <person name="Kuo R."/>
            <person name="Ohm R.A."/>
            <person name="Bhattacharya S.S."/>
            <person name="Shirouzu T."/>
            <person name="Yoshinaga Y."/>
            <person name="Martin F.M."/>
            <person name="Grigoriev I.V."/>
            <person name="Hibbett D.S."/>
        </authorList>
    </citation>
    <scope>NUCLEOTIDE SEQUENCE [LARGE SCALE GENOMIC DNA]</scope>
    <source>
        <strain evidence="3 4">HHB10207 ss-3</strain>
    </source>
</reference>
<dbReference type="Pfam" id="PF01693">
    <property type="entry name" value="Cauli_VI"/>
    <property type="match status" value="1"/>
</dbReference>
<protein>
    <recommendedName>
        <fullName evidence="2">Ribonuclease H1 N-terminal domain-containing protein</fullName>
    </recommendedName>
</protein>
<evidence type="ECO:0000256" key="1">
    <source>
        <dbReference type="SAM" id="MobiDB-lite"/>
    </source>
</evidence>
<dbReference type="AlphaFoldDB" id="A0A165X7B2"/>
<proteinExistence type="predicted"/>
<feature type="compositionally biased region" description="Polar residues" evidence="1">
    <location>
        <begin position="17"/>
        <end position="29"/>
    </location>
</feature>
<feature type="region of interest" description="Disordered" evidence="1">
    <location>
        <begin position="1"/>
        <end position="33"/>
    </location>
</feature>
<dbReference type="SUPFAM" id="SSF55658">
    <property type="entry name" value="L9 N-domain-like"/>
    <property type="match status" value="1"/>
</dbReference>
<dbReference type="Gene3D" id="3.40.970.10">
    <property type="entry name" value="Ribonuclease H1, N-terminal domain"/>
    <property type="match status" value="1"/>
</dbReference>